<comment type="caution">
    <text evidence="2">The sequence shown here is derived from an EMBL/GenBank/DDBJ whole genome shotgun (WGS) entry which is preliminary data.</text>
</comment>
<name>A0A9J6DQU5_RHIMP</name>
<dbReference type="Gene3D" id="3.80.10.10">
    <property type="entry name" value="Ribonuclease Inhibitor"/>
    <property type="match status" value="1"/>
</dbReference>
<dbReference type="AlphaFoldDB" id="A0A9J6DQU5"/>
<accession>A0A9J6DQU5</accession>
<keyword evidence="3" id="KW-1185">Reference proteome</keyword>
<dbReference type="Proteomes" id="UP000821866">
    <property type="component" value="Chromosome 6"/>
</dbReference>
<feature type="signal peptide" evidence="1">
    <location>
        <begin position="1"/>
        <end position="27"/>
    </location>
</feature>
<dbReference type="VEuPathDB" id="VectorBase:LOC119172059"/>
<organism evidence="2 3">
    <name type="scientific">Rhipicephalus microplus</name>
    <name type="common">Cattle tick</name>
    <name type="synonym">Boophilus microplus</name>
    <dbReference type="NCBI Taxonomy" id="6941"/>
    <lineage>
        <taxon>Eukaryota</taxon>
        <taxon>Metazoa</taxon>
        <taxon>Ecdysozoa</taxon>
        <taxon>Arthropoda</taxon>
        <taxon>Chelicerata</taxon>
        <taxon>Arachnida</taxon>
        <taxon>Acari</taxon>
        <taxon>Parasitiformes</taxon>
        <taxon>Ixodida</taxon>
        <taxon>Ixodoidea</taxon>
        <taxon>Ixodidae</taxon>
        <taxon>Rhipicephalinae</taxon>
        <taxon>Rhipicephalus</taxon>
        <taxon>Boophilus</taxon>
    </lineage>
</organism>
<keyword evidence="1" id="KW-0732">Signal</keyword>
<proteinExistence type="predicted"/>
<sequence length="143" mass="16055">MLSHLMLKLSTFAVFLSTLSLVDDVRTLPSLESAEFRCTPLAPRTNKLTSFPEGLGDNLPALTYVSVLKNLITTLREQDFAPIRDKVAVVDLMFNPVHCDCNVSFILDYPTSWHYFTCAAPRDVKNTYASNLQHKQLKCQGTT</sequence>
<gene>
    <name evidence="2" type="ORF">HPB51_022421</name>
</gene>
<reference evidence="2" key="1">
    <citation type="journal article" date="2020" name="Cell">
        <title>Large-Scale Comparative Analyses of Tick Genomes Elucidate Their Genetic Diversity and Vector Capacities.</title>
        <authorList>
            <consortium name="Tick Genome and Microbiome Consortium (TIGMIC)"/>
            <person name="Jia N."/>
            <person name="Wang J."/>
            <person name="Shi W."/>
            <person name="Du L."/>
            <person name="Sun Y."/>
            <person name="Zhan W."/>
            <person name="Jiang J.F."/>
            <person name="Wang Q."/>
            <person name="Zhang B."/>
            <person name="Ji P."/>
            <person name="Bell-Sakyi L."/>
            <person name="Cui X.M."/>
            <person name="Yuan T.T."/>
            <person name="Jiang B.G."/>
            <person name="Yang W.F."/>
            <person name="Lam T.T."/>
            <person name="Chang Q.C."/>
            <person name="Ding S.J."/>
            <person name="Wang X.J."/>
            <person name="Zhu J.G."/>
            <person name="Ruan X.D."/>
            <person name="Zhao L."/>
            <person name="Wei J.T."/>
            <person name="Ye R.Z."/>
            <person name="Que T.C."/>
            <person name="Du C.H."/>
            <person name="Zhou Y.H."/>
            <person name="Cheng J.X."/>
            <person name="Dai P.F."/>
            <person name="Guo W.B."/>
            <person name="Han X.H."/>
            <person name="Huang E.J."/>
            <person name="Li L.F."/>
            <person name="Wei W."/>
            <person name="Gao Y.C."/>
            <person name="Liu J.Z."/>
            <person name="Shao H.Z."/>
            <person name="Wang X."/>
            <person name="Wang C.C."/>
            <person name="Yang T.C."/>
            <person name="Huo Q.B."/>
            <person name="Li W."/>
            <person name="Chen H.Y."/>
            <person name="Chen S.E."/>
            <person name="Zhou L.G."/>
            <person name="Ni X.B."/>
            <person name="Tian J.H."/>
            <person name="Sheng Y."/>
            <person name="Liu T."/>
            <person name="Pan Y.S."/>
            <person name="Xia L.Y."/>
            <person name="Li J."/>
            <person name="Zhao F."/>
            <person name="Cao W.C."/>
        </authorList>
    </citation>
    <scope>NUCLEOTIDE SEQUENCE</scope>
    <source>
        <strain evidence="2">Rmic-2018</strain>
    </source>
</reference>
<evidence type="ECO:0000313" key="3">
    <source>
        <dbReference type="Proteomes" id="UP000821866"/>
    </source>
</evidence>
<protein>
    <submittedName>
        <fullName evidence="2">Uncharacterized protein</fullName>
    </submittedName>
</protein>
<dbReference type="SUPFAM" id="SSF52058">
    <property type="entry name" value="L domain-like"/>
    <property type="match status" value="1"/>
</dbReference>
<dbReference type="InterPro" id="IPR032675">
    <property type="entry name" value="LRR_dom_sf"/>
</dbReference>
<evidence type="ECO:0000256" key="1">
    <source>
        <dbReference type="SAM" id="SignalP"/>
    </source>
</evidence>
<dbReference type="EMBL" id="JABSTU010000008">
    <property type="protein sequence ID" value="KAH8024302.1"/>
    <property type="molecule type" value="Genomic_DNA"/>
</dbReference>
<feature type="chain" id="PRO_5039952988" evidence="1">
    <location>
        <begin position="28"/>
        <end position="143"/>
    </location>
</feature>
<evidence type="ECO:0000313" key="2">
    <source>
        <dbReference type="EMBL" id="KAH8024302.1"/>
    </source>
</evidence>
<reference evidence="2" key="2">
    <citation type="submission" date="2021-09" db="EMBL/GenBank/DDBJ databases">
        <authorList>
            <person name="Jia N."/>
            <person name="Wang J."/>
            <person name="Shi W."/>
            <person name="Du L."/>
            <person name="Sun Y."/>
            <person name="Zhan W."/>
            <person name="Jiang J."/>
            <person name="Wang Q."/>
            <person name="Zhang B."/>
            <person name="Ji P."/>
            <person name="Sakyi L.B."/>
            <person name="Cui X."/>
            <person name="Yuan T."/>
            <person name="Jiang B."/>
            <person name="Yang W."/>
            <person name="Lam T.T.-Y."/>
            <person name="Chang Q."/>
            <person name="Ding S."/>
            <person name="Wang X."/>
            <person name="Zhu J."/>
            <person name="Ruan X."/>
            <person name="Zhao L."/>
            <person name="Wei J."/>
            <person name="Que T."/>
            <person name="Du C."/>
            <person name="Cheng J."/>
            <person name="Dai P."/>
            <person name="Han X."/>
            <person name="Huang E."/>
            <person name="Gao Y."/>
            <person name="Liu J."/>
            <person name="Shao H."/>
            <person name="Ye R."/>
            <person name="Li L."/>
            <person name="Wei W."/>
            <person name="Wang X."/>
            <person name="Wang C."/>
            <person name="Huo Q."/>
            <person name="Li W."/>
            <person name="Guo W."/>
            <person name="Chen H."/>
            <person name="Chen S."/>
            <person name="Zhou L."/>
            <person name="Zhou L."/>
            <person name="Ni X."/>
            <person name="Tian J."/>
            <person name="Zhou Y."/>
            <person name="Sheng Y."/>
            <person name="Liu T."/>
            <person name="Pan Y."/>
            <person name="Xia L."/>
            <person name="Li J."/>
            <person name="Zhao F."/>
            <person name="Cao W."/>
        </authorList>
    </citation>
    <scope>NUCLEOTIDE SEQUENCE</scope>
    <source>
        <strain evidence="2">Rmic-2018</strain>
        <tissue evidence="2">Larvae</tissue>
    </source>
</reference>